<comment type="similarity">
    <text evidence="2">Belongs to the calycin superfamily. Lipocalin family.</text>
</comment>
<evidence type="ECO:0000256" key="2">
    <source>
        <dbReference type="ARBA" id="ARBA00006889"/>
    </source>
</evidence>
<dbReference type="InterPro" id="IPR002345">
    <property type="entry name" value="Lipocalin"/>
</dbReference>
<keyword evidence="8" id="KW-1185">Reference proteome</keyword>
<dbReference type="PANTHER" id="PTHR11430">
    <property type="entry name" value="LIPOCALIN"/>
    <property type="match status" value="1"/>
</dbReference>
<evidence type="ECO:0000256" key="4">
    <source>
        <dbReference type="ARBA" id="ARBA00022729"/>
    </source>
</evidence>
<dbReference type="OMA" id="DHFVFYC"/>
<feature type="chain" id="PRO_5034388181" evidence="5">
    <location>
        <begin position="20"/>
        <end position="175"/>
    </location>
</feature>
<dbReference type="GO" id="GO:0005615">
    <property type="term" value="C:extracellular space"/>
    <property type="evidence" value="ECO:0007669"/>
    <property type="project" value="Ensembl"/>
</dbReference>
<dbReference type="CDD" id="cd19414">
    <property type="entry name" value="lipocalin_1_3_4_13-like"/>
    <property type="match status" value="1"/>
</dbReference>
<evidence type="ECO:0000256" key="5">
    <source>
        <dbReference type="SAM" id="SignalP"/>
    </source>
</evidence>
<evidence type="ECO:0000313" key="8">
    <source>
        <dbReference type="Proteomes" id="UP000694381"/>
    </source>
</evidence>
<reference evidence="7" key="1">
    <citation type="submission" date="2025-08" db="UniProtKB">
        <authorList>
            <consortium name="Ensembl"/>
        </authorList>
    </citation>
    <scope>IDENTIFICATION</scope>
</reference>
<evidence type="ECO:0000313" key="7">
    <source>
        <dbReference type="Ensembl" id="ENSNGAP00000016616.1"/>
    </source>
</evidence>
<dbReference type="PANTHER" id="PTHR11430:SF129">
    <property type="entry name" value="ODORANT-BINDING PROTEIN 2A-RELATED"/>
    <property type="match status" value="1"/>
</dbReference>
<dbReference type="SUPFAM" id="SSF50814">
    <property type="entry name" value="Lipocalins"/>
    <property type="match status" value="1"/>
</dbReference>
<evidence type="ECO:0000256" key="1">
    <source>
        <dbReference type="ARBA" id="ARBA00004613"/>
    </source>
</evidence>
<dbReference type="Gene3D" id="2.40.128.20">
    <property type="match status" value="1"/>
</dbReference>
<feature type="domain" description="Lipocalin/cytosolic fatty-acid binding" evidence="6">
    <location>
        <begin position="31"/>
        <end position="166"/>
    </location>
</feature>
<dbReference type="Proteomes" id="UP000694381">
    <property type="component" value="Unassembled WGS sequence"/>
</dbReference>
<dbReference type="AlphaFoldDB" id="A0A8C6RH60"/>
<comment type="subcellular location">
    <subcellularLocation>
        <location evidence="1">Secreted</location>
    </subcellularLocation>
</comment>
<dbReference type="GO" id="GO:0036094">
    <property type="term" value="F:small molecule binding"/>
    <property type="evidence" value="ECO:0007669"/>
    <property type="project" value="InterPro"/>
</dbReference>
<dbReference type="InterPro" id="IPR000566">
    <property type="entry name" value="Lipocln_cytosolic_FA-bd_dom"/>
</dbReference>
<dbReference type="GO" id="GO:0042593">
    <property type="term" value="P:glucose homeostasis"/>
    <property type="evidence" value="ECO:0007669"/>
    <property type="project" value="Ensembl"/>
</dbReference>
<keyword evidence="3" id="KW-0964">Secreted</keyword>
<sequence length="175" mass="19910">MKTLLLTILLLGLVAVLQAQDAPSDYQEDVSGTWYPKAFVDNSTMSNKRPKRVFPVTVTALEGGDLEAKIIFWRKGQCHEFKVLMKTTDEPGKYTASKGKKTVYVQELPVRNHYIFYCEGQSHGGSFGMGKLMGRDPEDNPEAMEEFKKFVQLKGLRQENIFMPELRDHCEPESD</sequence>
<evidence type="ECO:0000256" key="3">
    <source>
        <dbReference type="ARBA" id="ARBA00022525"/>
    </source>
</evidence>
<dbReference type="GO" id="GO:0008286">
    <property type="term" value="P:insulin receptor signaling pathway"/>
    <property type="evidence" value="ECO:0007669"/>
    <property type="project" value="Ensembl"/>
</dbReference>
<accession>A0A8C6RH60</accession>
<dbReference type="InterPro" id="IPR012674">
    <property type="entry name" value="Calycin"/>
</dbReference>
<dbReference type="GO" id="GO:0045721">
    <property type="term" value="P:negative regulation of gluconeogenesis"/>
    <property type="evidence" value="ECO:0007669"/>
    <property type="project" value="Ensembl"/>
</dbReference>
<dbReference type="PRINTS" id="PR01175">
    <property type="entry name" value="VNEBNERGLAND"/>
</dbReference>
<organism evidence="7 8">
    <name type="scientific">Nannospalax galili</name>
    <name type="common">Northern Israeli blind subterranean mole rat</name>
    <name type="synonym">Spalax galili</name>
    <dbReference type="NCBI Taxonomy" id="1026970"/>
    <lineage>
        <taxon>Eukaryota</taxon>
        <taxon>Metazoa</taxon>
        <taxon>Chordata</taxon>
        <taxon>Craniata</taxon>
        <taxon>Vertebrata</taxon>
        <taxon>Euteleostomi</taxon>
        <taxon>Mammalia</taxon>
        <taxon>Eutheria</taxon>
        <taxon>Euarchontoglires</taxon>
        <taxon>Glires</taxon>
        <taxon>Rodentia</taxon>
        <taxon>Myomorpha</taxon>
        <taxon>Muroidea</taxon>
        <taxon>Spalacidae</taxon>
        <taxon>Spalacinae</taxon>
        <taxon>Nannospalax</taxon>
    </lineage>
</organism>
<name>A0A8C6RH60_NANGA</name>
<protein>
    <submittedName>
        <fullName evidence="7">Odorant binding protein 2A</fullName>
    </submittedName>
</protein>
<dbReference type="GO" id="GO:0051055">
    <property type="term" value="P:negative regulation of lipid biosynthetic process"/>
    <property type="evidence" value="ECO:0007669"/>
    <property type="project" value="Ensembl"/>
</dbReference>
<reference evidence="7" key="2">
    <citation type="submission" date="2025-09" db="UniProtKB">
        <authorList>
            <consortium name="Ensembl"/>
        </authorList>
    </citation>
    <scope>IDENTIFICATION</scope>
</reference>
<proteinExistence type="inferred from homology"/>
<dbReference type="GeneTree" id="ENSGT01050000244868"/>
<dbReference type="GO" id="GO:0032000">
    <property type="term" value="P:positive regulation of fatty acid beta-oxidation"/>
    <property type="evidence" value="ECO:0007669"/>
    <property type="project" value="Ensembl"/>
</dbReference>
<feature type="signal peptide" evidence="5">
    <location>
        <begin position="1"/>
        <end position="19"/>
    </location>
</feature>
<dbReference type="InterPro" id="IPR002450">
    <property type="entry name" value="von_Ebner_gland"/>
</dbReference>
<dbReference type="Ensembl" id="ENSNGAT00000022237.1">
    <property type="protein sequence ID" value="ENSNGAP00000016616.1"/>
    <property type="gene ID" value="ENSNGAG00000017299.1"/>
</dbReference>
<dbReference type="Pfam" id="PF00061">
    <property type="entry name" value="Lipocalin"/>
    <property type="match status" value="1"/>
</dbReference>
<evidence type="ECO:0000259" key="6">
    <source>
        <dbReference type="Pfam" id="PF00061"/>
    </source>
</evidence>
<keyword evidence="4 5" id="KW-0732">Signal</keyword>